<evidence type="ECO:0000313" key="2">
    <source>
        <dbReference type="EMBL" id="KAF2242090.1"/>
    </source>
</evidence>
<reference evidence="2" key="1">
    <citation type="journal article" date="2020" name="Stud. Mycol.">
        <title>101 Dothideomycetes genomes: a test case for predicting lifestyles and emergence of pathogens.</title>
        <authorList>
            <person name="Haridas S."/>
            <person name="Albert R."/>
            <person name="Binder M."/>
            <person name="Bloem J."/>
            <person name="Labutti K."/>
            <person name="Salamov A."/>
            <person name="Andreopoulos B."/>
            <person name="Baker S."/>
            <person name="Barry K."/>
            <person name="Bills G."/>
            <person name="Bluhm B."/>
            <person name="Cannon C."/>
            <person name="Castanera R."/>
            <person name="Culley D."/>
            <person name="Daum C."/>
            <person name="Ezra D."/>
            <person name="Gonzalez J."/>
            <person name="Henrissat B."/>
            <person name="Kuo A."/>
            <person name="Liang C."/>
            <person name="Lipzen A."/>
            <person name="Lutzoni F."/>
            <person name="Magnuson J."/>
            <person name="Mondo S."/>
            <person name="Nolan M."/>
            <person name="Ohm R."/>
            <person name="Pangilinan J."/>
            <person name="Park H.-J."/>
            <person name="Ramirez L."/>
            <person name="Alfaro M."/>
            <person name="Sun H."/>
            <person name="Tritt A."/>
            <person name="Yoshinaga Y."/>
            <person name="Zwiers L.-H."/>
            <person name="Turgeon B."/>
            <person name="Goodwin S."/>
            <person name="Spatafora J."/>
            <person name="Crous P."/>
            <person name="Grigoriev I."/>
        </authorList>
    </citation>
    <scope>NUCLEOTIDE SEQUENCE</scope>
    <source>
        <strain evidence="2">CBS 122368</strain>
    </source>
</reference>
<keyword evidence="3" id="KW-1185">Reference proteome</keyword>
<protein>
    <submittedName>
        <fullName evidence="2">Uncharacterized protein</fullName>
    </submittedName>
</protein>
<feature type="region of interest" description="Disordered" evidence="1">
    <location>
        <begin position="1"/>
        <end position="27"/>
    </location>
</feature>
<dbReference type="EMBL" id="ML987209">
    <property type="protein sequence ID" value="KAF2242090.1"/>
    <property type="molecule type" value="Genomic_DNA"/>
</dbReference>
<feature type="compositionally biased region" description="Polar residues" evidence="1">
    <location>
        <begin position="1"/>
        <end position="15"/>
    </location>
</feature>
<evidence type="ECO:0000256" key="1">
    <source>
        <dbReference type="SAM" id="MobiDB-lite"/>
    </source>
</evidence>
<gene>
    <name evidence="2" type="ORF">BU26DRAFT_165838</name>
</gene>
<evidence type="ECO:0000313" key="3">
    <source>
        <dbReference type="Proteomes" id="UP000800094"/>
    </source>
</evidence>
<dbReference type="Proteomes" id="UP000800094">
    <property type="component" value="Unassembled WGS sequence"/>
</dbReference>
<dbReference type="RefSeq" id="XP_033677094.1">
    <property type="nucleotide sequence ID" value="XM_033820206.1"/>
</dbReference>
<accession>A0A6A6HXJ6</accession>
<dbReference type="GeneID" id="54573536"/>
<proteinExistence type="predicted"/>
<dbReference type="AlphaFoldDB" id="A0A6A6HXJ6"/>
<sequence>MPMLTSSGSCRSPNPRQVRRSRSPLEQVAEECEADEVRLVAEEALAVVGSPREEETVADEVAQEDLVEVVAAVAASHEADHAGASADEDGTEQVLRTEDHPLSWTKTSDLFLLPGLARASSLPIPVSPLAFRSLQVSRSELSEIWRNLPGGVK</sequence>
<organism evidence="2 3">
    <name type="scientific">Trematosphaeria pertusa</name>
    <dbReference type="NCBI Taxonomy" id="390896"/>
    <lineage>
        <taxon>Eukaryota</taxon>
        <taxon>Fungi</taxon>
        <taxon>Dikarya</taxon>
        <taxon>Ascomycota</taxon>
        <taxon>Pezizomycotina</taxon>
        <taxon>Dothideomycetes</taxon>
        <taxon>Pleosporomycetidae</taxon>
        <taxon>Pleosporales</taxon>
        <taxon>Massarineae</taxon>
        <taxon>Trematosphaeriaceae</taxon>
        <taxon>Trematosphaeria</taxon>
    </lineage>
</organism>
<name>A0A6A6HXJ6_9PLEO</name>